<gene>
    <name evidence="2" type="ORF">BECKMB1821H_GA0114242_10169</name>
    <name evidence="1" type="ORF">BECKMB1821I_GA0114274_10149</name>
</gene>
<name>A0A450XLI2_9GAMM</name>
<dbReference type="AlphaFoldDB" id="A0A450XLI2"/>
<evidence type="ECO:0000313" key="2">
    <source>
        <dbReference type="EMBL" id="VFK75128.1"/>
    </source>
</evidence>
<dbReference type="EMBL" id="CAADFQ010000014">
    <property type="protein sequence ID" value="VFK30190.1"/>
    <property type="molecule type" value="Genomic_DNA"/>
</dbReference>
<organism evidence="1">
    <name type="scientific">Candidatus Kentrum sp. MB</name>
    <dbReference type="NCBI Taxonomy" id="2138164"/>
    <lineage>
        <taxon>Bacteria</taxon>
        <taxon>Pseudomonadati</taxon>
        <taxon>Pseudomonadota</taxon>
        <taxon>Gammaproteobacteria</taxon>
        <taxon>Candidatus Kentrum</taxon>
    </lineage>
</organism>
<accession>A0A450XLI2</accession>
<reference evidence="1" key="1">
    <citation type="submission" date="2019-02" db="EMBL/GenBank/DDBJ databases">
        <authorList>
            <person name="Gruber-Vodicka R. H."/>
            <person name="Seah K. B. B."/>
        </authorList>
    </citation>
    <scope>NUCLEOTIDE SEQUENCE</scope>
    <source>
        <strain evidence="2">BECK_BZ198</strain>
        <strain evidence="1">BECK_BZ199</strain>
    </source>
</reference>
<dbReference type="EMBL" id="CAADGH010000016">
    <property type="protein sequence ID" value="VFK75128.1"/>
    <property type="molecule type" value="Genomic_DNA"/>
</dbReference>
<sequence length="57" mass="6536">MVLQQAKLSCIYMCILSLDIGGIYQTQGAVFVGYCLRKQTTGLISDLLRLIRFFFER</sequence>
<evidence type="ECO:0000313" key="1">
    <source>
        <dbReference type="EMBL" id="VFK30190.1"/>
    </source>
</evidence>
<proteinExistence type="predicted"/>
<protein>
    <submittedName>
        <fullName evidence="1">Uncharacterized protein</fullName>
    </submittedName>
</protein>